<proteinExistence type="predicted"/>
<gene>
    <name evidence="1" type="ORF">GAO09_00140</name>
</gene>
<reference evidence="1 2" key="1">
    <citation type="submission" date="2019-11" db="EMBL/GenBank/DDBJ databases">
        <title>Genome analysis of Rhizobacterium cereale a novel genus and species isolated from maize roots in North Spain.</title>
        <authorList>
            <person name="Menendez E."/>
            <person name="Flores-Felix J.D."/>
            <person name="Ramirez-Bahena M.-H."/>
            <person name="Igual J.M."/>
            <person name="Garcia-Fraile P."/>
            <person name="Peix A."/>
            <person name="Velazquez E."/>
        </authorList>
    </citation>
    <scope>NUCLEOTIDE SEQUENCE [LARGE SCALE GENOMIC DNA]</scope>
    <source>
        <strain evidence="1 2">RZME27</strain>
    </source>
</reference>
<dbReference type="AlphaFoldDB" id="A0A6A8A104"/>
<keyword evidence="2" id="KW-1185">Reference proteome</keyword>
<protein>
    <recommendedName>
        <fullName evidence="3">LysR substrate-binding domain-containing protein</fullName>
    </recommendedName>
</protein>
<evidence type="ECO:0000313" key="2">
    <source>
        <dbReference type="Proteomes" id="UP000435138"/>
    </source>
</evidence>
<comment type="caution">
    <text evidence="1">The sequence shown here is derived from an EMBL/GenBank/DDBJ whole genome shotgun (WGS) entry which is preliminary data.</text>
</comment>
<evidence type="ECO:0000313" key="1">
    <source>
        <dbReference type="EMBL" id="MQY44485.1"/>
    </source>
</evidence>
<name>A0A6A8A104_9HYPH</name>
<dbReference type="Gene3D" id="3.40.190.290">
    <property type="match status" value="1"/>
</dbReference>
<organism evidence="1 2">
    <name type="scientific">Endobacterium cereale</name>
    <dbReference type="NCBI Taxonomy" id="2663029"/>
    <lineage>
        <taxon>Bacteria</taxon>
        <taxon>Pseudomonadati</taxon>
        <taxon>Pseudomonadota</taxon>
        <taxon>Alphaproteobacteria</taxon>
        <taxon>Hyphomicrobiales</taxon>
        <taxon>Rhizobiaceae</taxon>
        <taxon>Endobacterium</taxon>
    </lineage>
</organism>
<evidence type="ECO:0008006" key="3">
    <source>
        <dbReference type="Google" id="ProtNLM"/>
    </source>
</evidence>
<sequence>MRFATVASPTYLAGHGKPLKPSDIASHQLLPNRYLCAIIDWHFRNSGRDVQSHMQEFSAATVRRTCARPLSLASGLYRAHGTLRGGTSL</sequence>
<dbReference type="Proteomes" id="UP000435138">
    <property type="component" value="Unassembled WGS sequence"/>
</dbReference>
<accession>A0A6A8A104</accession>
<dbReference type="EMBL" id="WIXI01000021">
    <property type="protein sequence ID" value="MQY44485.1"/>
    <property type="molecule type" value="Genomic_DNA"/>
</dbReference>